<dbReference type="OrthoDB" id="2514at2759"/>
<dbReference type="InterPro" id="IPR005025">
    <property type="entry name" value="FMN_Rdtase-like_dom"/>
</dbReference>
<dbReference type="NCBIfam" id="TIGR02690">
    <property type="entry name" value="resist_ArsH"/>
    <property type="match status" value="1"/>
</dbReference>
<comment type="caution">
    <text evidence="3">The sequence shown here is derived from an EMBL/GenBank/DDBJ whole genome shotgun (WGS) entry which is preliminary data.</text>
</comment>
<name>A0A5J4YXS0_PORPP</name>
<gene>
    <name evidence="3" type="ORF">FVE85_1629</name>
</gene>
<dbReference type="Proteomes" id="UP000324585">
    <property type="component" value="Unassembled WGS sequence"/>
</dbReference>
<keyword evidence="4" id="KW-1185">Reference proteome</keyword>
<feature type="compositionally biased region" description="Polar residues" evidence="1">
    <location>
        <begin position="379"/>
        <end position="390"/>
    </location>
</feature>
<dbReference type="Pfam" id="PF03358">
    <property type="entry name" value="FMN_red"/>
    <property type="match status" value="1"/>
</dbReference>
<sequence length="390" mass="43012">MSAIAFAGQCGCGGIQRIVSASSRRLSVHPALRKGVKTAAVLTGVPVVSGARTSPVGIFARHSYHQQGRGRDRRGFSVMGSAGVNMSSDLFSNENPEAFADLNHPGYALASDPVTHAGGWLAHRAAQEPVDGVRPHCWVRDEVADYLTRFDYAALPIGRPPRILVLYGSLRPSSFSRKMAYEFARLLDVLGCDVRVYNPQGLPPRDPELENEIKVRELRALTLWSDGHVWVSPEMHGTITGVFKNQIDWIPLNTGSVRPTQGRTALVAQVNGGSQSFNAVNALRLLARWMRMPCCTNQSSVAKAWTEFDDAGRMKESDFRDRAVDCAEEFAKFTAVMTPVAGDLTNRYSERKEKLKNEGKLLTQAEKEQRKAEERMKALQQQSVAATDKK</sequence>
<evidence type="ECO:0000256" key="1">
    <source>
        <dbReference type="SAM" id="MobiDB-lite"/>
    </source>
</evidence>
<dbReference type="SUPFAM" id="SSF52218">
    <property type="entry name" value="Flavoproteins"/>
    <property type="match status" value="1"/>
</dbReference>
<feature type="compositionally biased region" description="Basic and acidic residues" evidence="1">
    <location>
        <begin position="349"/>
        <end position="377"/>
    </location>
</feature>
<dbReference type="InterPro" id="IPR014063">
    <property type="entry name" value="Arsenate-R_ArsH"/>
</dbReference>
<dbReference type="AlphaFoldDB" id="A0A5J4YXS0"/>
<evidence type="ECO:0000313" key="4">
    <source>
        <dbReference type="Proteomes" id="UP000324585"/>
    </source>
</evidence>
<dbReference type="GO" id="GO:0016655">
    <property type="term" value="F:oxidoreductase activity, acting on NAD(P)H, quinone or similar compound as acceptor"/>
    <property type="evidence" value="ECO:0007669"/>
    <property type="project" value="TreeGrafter"/>
</dbReference>
<dbReference type="OMA" id="METEMND"/>
<protein>
    <submittedName>
        <fullName evidence="3">NADPH-dependent FMN reductase ArsH</fullName>
    </submittedName>
</protein>
<dbReference type="Gene3D" id="3.40.50.360">
    <property type="match status" value="1"/>
</dbReference>
<dbReference type="EMBL" id="VRMN01000003">
    <property type="protein sequence ID" value="KAA8495474.1"/>
    <property type="molecule type" value="Genomic_DNA"/>
</dbReference>
<dbReference type="PANTHER" id="PTHR43590:SF1">
    <property type="entry name" value="ARSENIC RESISTANCE PROTEIN ARSH (AFU_ORTHOLOGUE AFUA_5G15030)"/>
    <property type="match status" value="1"/>
</dbReference>
<dbReference type="InterPro" id="IPR029039">
    <property type="entry name" value="Flavoprotein-like_sf"/>
</dbReference>
<evidence type="ECO:0000259" key="2">
    <source>
        <dbReference type="Pfam" id="PF03358"/>
    </source>
</evidence>
<organism evidence="3 4">
    <name type="scientific">Porphyridium purpureum</name>
    <name type="common">Red alga</name>
    <name type="synonym">Porphyridium cruentum</name>
    <dbReference type="NCBI Taxonomy" id="35688"/>
    <lineage>
        <taxon>Eukaryota</taxon>
        <taxon>Rhodophyta</taxon>
        <taxon>Bangiophyceae</taxon>
        <taxon>Porphyridiales</taxon>
        <taxon>Porphyridiaceae</taxon>
        <taxon>Porphyridium</taxon>
    </lineage>
</organism>
<proteinExistence type="predicted"/>
<feature type="domain" description="NADPH-dependent FMN reductase-like" evidence="2">
    <location>
        <begin position="161"/>
        <end position="305"/>
    </location>
</feature>
<evidence type="ECO:0000313" key="3">
    <source>
        <dbReference type="EMBL" id="KAA8495474.1"/>
    </source>
</evidence>
<feature type="region of interest" description="Disordered" evidence="1">
    <location>
        <begin position="349"/>
        <end position="390"/>
    </location>
</feature>
<reference evidence="4" key="1">
    <citation type="journal article" date="2019" name="Nat. Commun.">
        <title>Expansion of phycobilisome linker gene families in mesophilic red algae.</title>
        <authorList>
            <person name="Lee J."/>
            <person name="Kim D."/>
            <person name="Bhattacharya D."/>
            <person name="Yoon H.S."/>
        </authorList>
    </citation>
    <scope>NUCLEOTIDE SEQUENCE [LARGE SCALE GENOMIC DNA]</scope>
    <source>
        <strain evidence="4">CCMP 1328</strain>
    </source>
</reference>
<dbReference type="PANTHER" id="PTHR43590">
    <property type="entry name" value="ARSENIC RESISTANCE PROTEIN ARSH (AFU_ORTHOLOGUE AFUA_5G15030)"/>
    <property type="match status" value="1"/>
</dbReference>
<accession>A0A5J4YXS0</accession>